<dbReference type="OrthoDB" id="5906526at2759"/>
<keyword evidence="3" id="KW-0812">Transmembrane</keyword>
<feature type="transmembrane region" description="Helical" evidence="3">
    <location>
        <begin position="770"/>
        <end position="794"/>
    </location>
</feature>
<dbReference type="EMBL" id="CAJEWN010000746">
    <property type="protein sequence ID" value="CAD2189377.1"/>
    <property type="molecule type" value="Genomic_DNA"/>
</dbReference>
<name>A0A6V7WQW7_MELEN</name>
<comment type="caution">
    <text evidence="5">The sequence shown here is derived from an EMBL/GenBank/DDBJ whole genome shotgun (WGS) entry which is preliminary data.</text>
</comment>
<evidence type="ECO:0000313" key="6">
    <source>
        <dbReference type="Proteomes" id="UP000580250"/>
    </source>
</evidence>
<organism evidence="5 6">
    <name type="scientific">Meloidogyne enterolobii</name>
    <name type="common">Root-knot nematode worm</name>
    <name type="synonym">Meloidogyne mayaguensis</name>
    <dbReference type="NCBI Taxonomy" id="390850"/>
    <lineage>
        <taxon>Eukaryota</taxon>
        <taxon>Metazoa</taxon>
        <taxon>Ecdysozoa</taxon>
        <taxon>Nematoda</taxon>
        <taxon>Chromadorea</taxon>
        <taxon>Rhabditida</taxon>
        <taxon>Tylenchina</taxon>
        <taxon>Tylenchomorpha</taxon>
        <taxon>Tylenchoidea</taxon>
        <taxon>Meloidogynidae</taxon>
        <taxon>Meloidogyninae</taxon>
        <taxon>Meloidogyne</taxon>
    </lineage>
</organism>
<gene>
    <name evidence="5" type="ORF">MENT_LOCUS42095</name>
</gene>
<feature type="coiled-coil region" evidence="1">
    <location>
        <begin position="491"/>
        <end position="518"/>
    </location>
</feature>
<evidence type="ECO:0000256" key="4">
    <source>
        <dbReference type="SAM" id="SignalP"/>
    </source>
</evidence>
<feature type="region of interest" description="Disordered" evidence="2">
    <location>
        <begin position="339"/>
        <end position="437"/>
    </location>
</feature>
<keyword evidence="1" id="KW-0175">Coiled coil</keyword>
<feature type="signal peptide" evidence="4">
    <location>
        <begin position="1"/>
        <end position="25"/>
    </location>
</feature>
<evidence type="ECO:0000313" key="5">
    <source>
        <dbReference type="EMBL" id="CAD2189377.1"/>
    </source>
</evidence>
<keyword evidence="3" id="KW-0472">Membrane</keyword>
<feature type="chain" id="PRO_5028128819" evidence="4">
    <location>
        <begin position="26"/>
        <end position="956"/>
    </location>
</feature>
<dbReference type="AlphaFoldDB" id="A0A6V7WQW7"/>
<dbReference type="Proteomes" id="UP000580250">
    <property type="component" value="Unassembled WGS sequence"/>
</dbReference>
<feature type="compositionally biased region" description="Acidic residues" evidence="2">
    <location>
        <begin position="230"/>
        <end position="250"/>
    </location>
</feature>
<evidence type="ECO:0000256" key="3">
    <source>
        <dbReference type="SAM" id="Phobius"/>
    </source>
</evidence>
<evidence type="ECO:0000256" key="1">
    <source>
        <dbReference type="SAM" id="Coils"/>
    </source>
</evidence>
<reference evidence="5 6" key="1">
    <citation type="submission" date="2020-08" db="EMBL/GenBank/DDBJ databases">
        <authorList>
            <person name="Koutsovoulos G."/>
            <person name="Danchin GJ E."/>
        </authorList>
    </citation>
    <scope>NUCLEOTIDE SEQUENCE [LARGE SCALE GENOMIC DNA]</scope>
</reference>
<sequence length="956" mass="110028">MKRKKSFLIFFLFYLFTSLIQNGTSKNSKTGSSRKSFGRISRISSMSGESTPNYDHFEYKTDRIVAEEYVQKLVGTNQYFLPEPIDADIFCYEDINGGKSMKKESDEKEAVGEEAAGEEKAGEEKAEKETIEEAIEAPKDLRGCKFITSKDKTVAKMLEYIYLKIDDVGVREQLEQVPLPANKCNISFPLPKNIFGKSFLLDSALTFSEEDVEELVHGEEKMVYVKPENEEGEKEEEIEDKEEDDDDEGEGDVRLSTLILLEVIYKGSKGLGGKDIFLDWEKIPEKEYKYEKGKRKRMKKTAKKIFQKSAKLLRKAVEKAQKKVKAEEKRFSLKTLNPFAKTKKSPANSIPEEVELEEEKQESALLSKRDEKVSEKTFPESSTNLPKGKKKHLSKSFTFNFGKSAGDETEGKHKRNHSEGADKQIIQMQKNESKSQEVLDEDLVSTNIDAIQQMEKADNLKLNDKLKFEIDEKVNSITKSFSDQLDKLETLKEKEKKINEWNKMLNDWEEKARKMFDEEIKVEKDEENHKKLTEQKVHPFKFLQEINFGVSIKPSNKRFKNISGEEYEEMIKFFKNPEEFIISQKENNGKNIKENKWKRKLSERIMRFIFREMLKMEKKLEKEKGKVENNEEDIYLNDLLNEEFKWLKLGIMHKMWEWFLKLTKKGKIKVEKYRKFDVNVFKAIRSDLLAIDEDIKNCNKLKDPLLKVLQYEGGIDDPIHQEFRGRIGAQIIGSVYNAKQLTMDILKGLLWSLGGAGVIALILDLGLWPLCIFLISLSGCHLCAPIIGIFLYSLTPLAAETFDSLVIKRLLITFDGGKFFPSTLDKFLDDLKGAFKAGTIASGGSLMNNTLAMEKIAKLFGMSAIGPNLFTNTVAASTSGAMIPLEFHEWRDLQRAALYKLYDQKFLPKPNGDTLVVEWRENQKRKGKNFGIKLLSASLLQKSQKHLRLLQMKKET</sequence>
<protein>
    <submittedName>
        <fullName evidence="5">Uncharacterized protein</fullName>
    </submittedName>
</protein>
<keyword evidence="4" id="KW-0732">Signal</keyword>
<feature type="region of interest" description="Disordered" evidence="2">
    <location>
        <begin position="225"/>
        <end position="250"/>
    </location>
</feature>
<feature type="transmembrane region" description="Helical" evidence="3">
    <location>
        <begin position="745"/>
        <end position="763"/>
    </location>
</feature>
<accession>A0A6V7WQW7</accession>
<evidence type="ECO:0000256" key="2">
    <source>
        <dbReference type="SAM" id="MobiDB-lite"/>
    </source>
</evidence>
<feature type="region of interest" description="Disordered" evidence="2">
    <location>
        <begin position="102"/>
        <end position="128"/>
    </location>
</feature>
<proteinExistence type="predicted"/>
<feature type="compositionally biased region" description="Basic and acidic residues" evidence="2">
    <location>
        <begin position="405"/>
        <end position="422"/>
    </location>
</feature>
<keyword evidence="3" id="KW-1133">Transmembrane helix</keyword>
<feature type="compositionally biased region" description="Basic and acidic residues" evidence="2">
    <location>
        <begin position="367"/>
        <end position="378"/>
    </location>
</feature>